<protein>
    <submittedName>
        <fullName evidence="2">Uncharacterized protein</fullName>
    </submittedName>
</protein>
<organism evidence="2 3">
    <name type="scientific">Puccinia striiformis</name>
    <dbReference type="NCBI Taxonomy" id="27350"/>
    <lineage>
        <taxon>Eukaryota</taxon>
        <taxon>Fungi</taxon>
        <taxon>Dikarya</taxon>
        <taxon>Basidiomycota</taxon>
        <taxon>Pucciniomycotina</taxon>
        <taxon>Pucciniomycetes</taxon>
        <taxon>Pucciniales</taxon>
        <taxon>Pucciniaceae</taxon>
        <taxon>Puccinia</taxon>
    </lineage>
</organism>
<proteinExistence type="predicted"/>
<name>A0A2S4URP6_9BASI</name>
<accession>A0A2S4URP6</accession>
<dbReference type="EMBL" id="PKSL01000188">
    <property type="protein sequence ID" value="POV99995.1"/>
    <property type="molecule type" value="Genomic_DNA"/>
</dbReference>
<comment type="caution">
    <text evidence="2">The sequence shown here is derived from an EMBL/GenBank/DDBJ whole genome shotgun (WGS) entry which is preliminary data.</text>
</comment>
<evidence type="ECO:0000313" key="3">
    <source>
        <dbReference type="Proteomes" id="UP000239156"/>
    </source>
</evidence>
<feature type="region of interest" description="Disordered" evidence="1">
    <location>
        <begin position="192"/>
        <end position="229"/>
    </location>
</feature>
<reference evidence="2" key="1">
    <citation type="submission" date="2017-12" db="EMBL/GenBank/DDBJ databases">
        <title>Gene loss provides genomic basis for host adaptation in cereal stripe rust fungi.</title>
        <authorList>
            <person name="Xia C."/>
        </authorList>
    </citation>
    <scope>NUCLEOTIDE SEQUENCE [LARGE SCALE GENOMIC DNA]</scope>
    <source>
        <strain evidence="2">93-210</strain>
    </source>
</reference>
<feature type="compositionally biased region" description="Low complexity" evidence="1">
    <location>
        <begin position="123"/>
        <end position="136"/>
    </location>
</feature>
<dbReference type="VEuPathDB" id="FungiDB:PSHT_12901"/>
<dbReference type="Proteomes" id="UP000239156">
    <property type="component" value="Unassembled WGS sequence"/>
</dbReference>
<keyword evidence="3" id="KW-1185">Reference proteome</keyword>
<evidence type="ECO:0000313" key="2">
    <source>
        <dbReference type="EMBL" id="POV99995.1"/>
    </source>
</evidence>
<sequence length="229" mass="24855">MNPGGKQDTAHEPGSGNIDFFNLLTRDSTSSSSVALTKIKVKNIPHYSRLSITFFQALHRGILRNLENMPSTSTDREKRKTNHDNQNALRSDNPSGQSHILTSPSSQEHGELVTGNLLRRSGGDSTSSSGSESGSGINKDQSQNFILTTQECLSHISSSSVGDLERLGNTPSSTAYYELPSFSESLDQATRKIHNKNQHVSKSDNLSGQKMKSNPPAKRLGGDSWPSIS</sequence>
<dbReference type="VEuPathDB" id="FungiDB:PSTT_13433"/>
<feature type="compositionally biased region" description="Polar residues" evidence="1">
    <location>
        <begin position="84"/>
        <end position="107"/>
    </location>
</feature>
<feature type="compositionally biased region" description="Polar residues" evidence="1">
    <location>
        <begin position="200"/>
        <end position="212"/>
    </location>
</feature>
<gene>
    <name evidence="2" type="ORF">PSTT_13433</name>
</gene>
<dbReference type="AlphaFoldDB" id="A0A2S4URP6"/>
<evidence type="ECO:0000256" key="1">
    <source>
        <dbReference type="SAM" id="MobiDB-lite"/>
    </source>
</evidence>
<feature type="region of interest" description="Disordered" evidence="1">
    <location>
        <begin position="67"/>
        <end position="141"/>
    </location>
</feature>